<keyword evidence="3" id="KW-1185">Reference proteome</keyword>
<evidence type="ECO:0000313" key="3">
    <source>
        <dbReference type="Proteomes" id="UP001596501"/>
    </source>
</evidence>
<feature type="region of interest" description="Disordered" evidence="1">
    <location>
        <begin position="200"/>
        <end position="237"/>
    </location>
</feature>
<reference evidence="3" key="1">
    <citation type="journal article" date="2019" name="Int. J. Syst. Evol. Microbiol.">
        <title>The Global Catalogue of Microorganisms (GCM) 10K type strain sequencing project: providing services to taxonomists for standard genome sequencing and annotation.</title>
        <authorList>
            <consortium name="The Broad Institute Genomics Platform"/>
            <consortium name="The Broad Institute Genome Sequencing Center for Infectious Disease"/>
            <person name="Wu L."/>
            <person name="Ma J."/>
        </authorList>
    </citation>
    <scope>NUCLEOTIDE SEQUENCE [LARGE SCALE GENOMIC DNA]</scope>
    <source>
        <strain evidence="3">CGMCC 1.12371</strain>
    </source>
</reference>
<comment type="caution">
    <text evidence="2">The sequence shown here is derived from an EMBL/GenBank/DDBJ whole genome shotgun (WGS) entry which is preliminary data.</text>
</comment>
<proteinExistence type="predicted"/>
<protein>
    <submittedName>
        <fullName evidence="2">Uncharacterized protein</fullName>
    </submittedName>
</protein>
<name>A0ABW2QR27_9BURK</name>
<feature type="compositionally biased region" description="Pro residues" evidence="1">
    <location>
        <begin position="217"/>
        <end position="234"/>
    </location>
</feature>
<sequence length="783" mass="86351">MAMTICFKCGSTKSGALTACRSCNAAPRTNSEYAVSLALSDHMSSKDQLAQYSHELRNGKKLSVPREALVEALDALKDPQLLAMLGAQTANAAPPTQAPPASTRQPQSPTPNPHPAARPHQPGQDGRVTYNSGHSFDENIFKKIQPRLTELMGLRIQKYPILLQDKTLLPKVDVQFMSIYEVMEKTHSLEQIVDESFRRAFPPNGVPQSGQASASAPTPPSAPPTTPPAIPSKPTPRLTTTALHQSAFSVLGVTTRDNRKRIVELAEEKSLELDHDVCQKARSDLTNPRTRLSVEIGWLPGVSPRKASQLVESLVNDPMAIRQESGLPTLAHLNLLAAAFEAVDGKHDADDLAEFIMEAAYLAEVLTPEEVLRDINEDRAVSGFPEVRALDQIESELTERKRYYRGAIKDALDRLPPMTLIQVMTETVDGVTSGGEDHAPGLIDDLVDSYEVETHGILQKEAGNVHKLIKAARDHAGSGEATVKPYLDKLDTVARNWDKIAQPIQLSSKARGIDHEASRELAYEIRGLAIDLFNKHDMLVQSQRLTGLIQEIFSEVPEIADRVEEDADALADIFQQRKQVASRQDEWAREITYRAEIGVMFKDALSISPVGVSWKGQNFPLDSITRVRWGGVSHSVNGIPTGTTYTIAFGNRNSEAVVELKKQDIYNTFIDKLWRAVGVRLLTEMLEALKNGRDLHFGDALLHDDGITLVRRKFLGSNEKVRCSWGQVHVWSADGSFCIGAKDDKKVNAGVSYIHGANTHVLEQAIRMGFKKPGMRRLSDVLQ</sequence>
<gene>
    <name evidence="2" type="ORF">ACFQPB_22075</name>
</gene>
<feature type="compositionally biased region" description="Low complexity" evidence="1">
    <location>
        <begin position="90"/>
        <end position="107"/>
    </location>
</feature>
<dbReference type="EMBL" id="JBHTCA010000036">
    <property type="protein sequence ID" value="MFC7411552.1"/>
    <property type="molecule type" value="Genomic_DNA"/>
</dbReference>
<evidence type="ECO:0000313" key="2">
    <source>
        <dbReference type="EMBL" id="MFC7411552.1"/>
    </source>
</evidence>
<dbReference type="RefSeq" id="WP_382228113.1">
    <property type="nucleotide sequence ID" value="NZ_JBHTCA010000036.1"/>
</dbReference>
<evidence type="ECO:0000256" key="1">
    <source>
        <dbReference type="SAM" id="MobiDB-lite"/>
    </source>
</evidence>
<dbReference type="Proteomes" id="UP001596501">
    <property type="component" value="Unassembled WGS sequence"/>
</dbReference>
<accession>A0ABW2QR27</accession>
<feature type="region of interest" description="Disordered" evidence="1">
    <location>
        <begin position="90"/>
        <end position="134"/>
    </location>
</feature>
<organism evidence="2 3">
    <name type="scientific">Hydrogenophaga atypica</name>
    <dbReference type="NCBI Taxonomy" id="249409"/>
    <lineage>
        <taxon>Bacteria</taxon>
        <taxon>Pseudomonadati</taxon>
        <taxon>Pseudomonadota</taxon>
        <taxon>Betaproteobacteria</taxon>
        <taxon>Burkholderiales</taxon>
        <taxon>Comamonadaceae</taxon>
        <taxon>Hydrogenophaga</taxon>
    </lineage>
</organism>